<dbReference type="SUPFAM" id="SSF56935">
    <property type="entry name" value="Porins"/>
    <property type="match status" value="1"/>
</dbReference>
<evidence type="ECO:0000313" key="3">
    <source>
        <dbReference type="Proteomes" id="UP000309872"/>
    </source>
</evidence>
<comment type="caution">
    <text evidence="2">The sequence shown here is derived from an EMBL/GenBank/DDBJ whole genome shotgun (WGS) entry which is preliminary data.</text>
</comment>
<accession>A0A4U0H7X2</accession>
<keyword evidence="3" id="KW-1185">Reference proteome</keyword>
<evidence type="ECO:0000313" key="2">
    <source>
        <dbReference type="EMBL" id="TJY67871.1"/>
    </source>
</evidence>
<keyword evidence="1" id="KW-0732">Signal</keyword>
<protein>
    <recommendedName>
        <fullName evidence="4">TonB-dependent receptor plug domain-containing protein</fullName>
    </recommendedName>
</protein>
<dbReference type="EMBL" id="SUKA01000001">
    <property type="protein sequence ID" value="TJY67871.1"/>
    <property type="molecule type" value="Genomic_DNA"/>
</dbReference>
<feature type="signal peptide" evidence="1">
    <location>
        <begin position="1"/>
        <end position="19"/>
    </location>
</feature>
<proteinExistence type="predicted"/>
<dbReference type="Gene3D" id="2.170.130.10">
    <property type="entry name" value="TonB-dependent receptor, plug domain"/>
    <property type="match status" value="1"/>
</dbReference>
<dbReference type="InterPro" id="IPR037066">
    <property type="entry name" value="Plug_dom_sf"/>
</dbReference>
<evidence type="ECO:0008006" key="4">
    <source>
        <dbReference type="Google" id="ProtNLM"/>
    </source>
</evidence>
<feature type="chain" id="PRO_5020880498" description="TonB-dependent receptor plug domain-containing protein" evidence="1">
    <location>
        <begin position="20"/>
        <end position="880"/>
    </location>
</feature>
<dbReference type="AlphaFoldDB" id="A0A4U0H7X2"/>
<dbReference type="Proteomes" id="UP000309872">
    <property type="component" value="Unassembled WGS sequence"/>
</dbReference>
<sequence length="880" mass="97823">MRAFCLLCFFLLVCSTGYTQDIQNTLAKADDFYQANPQEKMYLHLDKYAYTAGETIWFKAYTTIGIHNFFSNLSGIANVELISPSEEIVAAIKIPLISGLGIGDLLLSDTIVEGSYRLRAYSNWMRNYDDAYFYDRTIQISNGRLDNVLTTTSVVSEEKDHIYSIALKSMAGTPLVKTSIRYEVMNEGESVDKGRTTSDEKGVATIKVNKKHQMPIIKLRFENMEKMNITKLIKARIPQQDNNLQVFPEGGKLLANAINNIGIKAIQPNGLGIKAKLVVLTGADTVVSVETNELGMGASSLFVRENDVLKAFAEFSDGSKIEVPFPAAEKSGYSLLVNNLNPSKVYAQLNASPDLIDQKDMYFVVQHLGQIYFVSKQKLTKNELVYAVDKAKLPTGVVTISILNDRFVPVVERAFFSYKPESVLPVELKLDKASYATREKVEVKLNVGTQGDSIRYAALSAAVVDLSKIKDDYAVAPNILSTLFLSSDLKGFIENPGYYFSNDVKTTDLDFLMLTQGWRSLDWKSLGIVDTPRFEPEKSLKISGYTRKLGRKAVEPNASVQLISTKNFMDYVDTLSSEEGYFEFDQLLFPDSVKFLVSAKNEKGKNNIDIEINTPEMPLISANRNAALERSDINSFYKDEINNSKQFFAELERKGLMERAIAIEEVVVRAKKKRAAENSSNLNGSGNADQIISAEDLSTCASLEMCLAGRLMGVTFMGGIPYNTRGNVPMQVVLDGMYIEADQLSMVNVADVESIEVLRNINYTSIYGSYGGNGLLIITSKTGASAMRSFTPKGLVTIQPQGIHVNRTFYKPAYDVTDEGQLNRDFRTTIHWDPSLVADKDGQTSFQFFTSDGKGKYLMVIEGIDLGGRVGRKTIEFDVK</sequence>
<name>A0A4U0H7X2_9SPHI</name>
<gene>
    <name evidence="2" type="ORF">FAZ19_00995</name>
</gene>
<evidence type="ECO:0000256" key="1">
    <source>
        <dbReference type="SAM" id="SignalP"/>
    </source>
</evidence>
<dbReference type="RefSeq" id="WP_136818738.1">
    <property type="nucleotide sequence ID" value="NZ_BMJX01000001.1"/>
</dbReference>
<dbReference type="OrthoDB" id="609485at2"/>
<organism evidence="2 3">
    <name type="scientific">Sphingobacterium alkalisoli</name>
    <dbReference type="NCBI Taxonomy" id="1874115"/>
    <lineage>
        <taxon>Bacteria</taxon>
        <taxon>Pseudomonadati</taxon>
        <taxon>Bacteroidota</taxon>
        <taxon>Sphingobacteriia</taxon>
        <taxon>Sphingobacteriales</taxon>
        <taxon>Sphingobacteriaceae</taxon>
        <taxon>Sphingobacterium</taxon>
    </lineage>
</organism>
<reference evidence="2 3" key="1">
    <citation type="submission" date="2019-04" db="EMBL/GenBank/DDBJ databases">
        <title>Sphingobacterium olei sp. nov., isolated from oil-contaminated soil.</title>
        <authorList>
            <person name="Liu B."/>
        </authorList>
    </citation>
    <scope>NUCLEOTIDE SEQUENCE [LARGE SCALE GENOMIC DNA]</scope>
    <source>
        <strain evidence="2 3">Y3L14</strain>
    </source>
</reference>